<dbReference type="SMART" id="SM00326">
    <property type="entry name" value="SH3"/>
    <property type="match status" value="1"/>
</dbReference>
<dbReference type="GO" id="GO:0005543">
    <property type="term" value="F:phospholipid binding"/>
    <property type="evidence" value="ECO:0007669"/>
    <property type="project" value="TreeGrafter"/>
</dbReference>
<dbReference type="RefSeq" id="XP_032812052.1">
    <property type="nucleotide sequence ID" value="XM_032956161.1"/>
</dbReference>
<dbReference type="AlphaFoldDB" id="A0AAJ7T6B1"/>
<reference evidence="26" key="1">
    <citation type="submission" date="2025-08" db="UniProtKB">
        <authorList>
            <consortium name="RefSeq"/>
        </authorList>
    </citation>
    <scope>IDENTIFICATION</scope>
    <source>
        <tissue evidence="26">Sperm</tissue>
    </source>
</reference>
<dbReference type="Proteomes" id="UP001318040">
    <property type="component" value="Chromosome 17"/>
</dbReference>
<evidence type="ECO:0000256" key="12">
    <source>
        <dbReference type="ARBA" id="ARBA00022990"/>
    </source>
</evidence>
<dbReference type="SMART" id="SM00721">
    <property type="entry name" value="BAR"/>
    <property type="match status" value="1"/>
</dbReference>
<evidence type="ECO:0000256" key="5">
    <source>
        <dbReference type="ARBA" id="ARBA00022473"/>
    </source>
</evidence>
<evidence type="ECO:0000256" key="9">
    <source>
        <dbReference type="ARBA" id="ARBA00022583"/>
    </source>
</evidence>
<dbReference type="Pfam" id="PF03114">
    <property type="entry name" value="BAR"/>
    <property type="match status" value="1"/>
</dbReference>
<evidence type="ECO:0000256" key="14">
    <source>
        <dbReference type="ARBA" id="ARBA00023136"/>
    </source>
</evidence>
<dbReference type="InterPro" id="IPR004148">
    <property type="entry name" value="BAR_dom"/>
</dbReference>
<sequence>MADPGKTGTGMFSKHAKKRITRAQEKVLQKLGKADETVDQQFEEQVQKFNKQYNEGSQLQKELRGYLDAVKEMHESSKKMNEALLDMYEPDWYGKEDVKDISQNGDELWGDFHEKLVDNSLLTLDTYLGQFPDIKSRIAKRGRKLVDFDSARHHLESLQNAKKRDDIKVAKPVLLLEKAAPQWCQGKIQAHIIAQTNLLKNQAEEDYVKAQKVFEEINVDLHEELPVILDSRVGFYVSTFKNIAGLEENFHKEIGQLSHEMEEVMIKLGDQHSVKSSDIQSARSEPSPSIVEPHGNDSTSLVSDDAGLRPDHTASPLKSPMQGRKGPPLPPPPRPTPSKEMTQEAIVNLFDDNFMASAAPTNATLGVPLTKSEDTGSLLDLDFDHFTATDSTTVAMAPSMNQTLLDLSWEQPVEKSATEVHAPEVPAQSPPAASLTGAVQSSDVPPGILYKVQAQHNYTALDSDELGLQHGDVVFVLPPDSADEQDSGWLLGIKEADWITHRDLDEHKGVFPENFTVRID</sequence>
<feature type="region of interest" description="Disordered" evidence="22">
    <location>
        <begin position="419"/>
        <end position="440"/>
    </location>
</feature>
<evidence type="ECO:0000259" key="23">
    <source>
        <dbReference type="PROSITE" id="PS50002"/>
    </source>
</evidence>
<evidence type="ECO:0000256" key="17">
    <source>
        <dbReference type="ARBA" id="ARBA00069394"/>
    </source>
</evidence>
<feature type="domain" description="BAR" evidence="24">
    <location>
        <begin position="27"/>
        <end position="274"/>
    </location>
</feature>
<dbReference type="Gene3D" id="2.30.30.40">
    <property type="entry name" value="SH3 Domains"/>
    <property type="match status" value="1"/>
</dbReference>
<evidence type="ECO:0000256" key="20">
    <source>
        <dbReference type="ARBA" id="ARBA00082834"/>
    </source>
</evidence>
<dbReference type="GO" id="GO:0006897">
    <property type="term" value="P:endocytosis"/>
    <property type="evidence" value="ECO:0007669"/>
    <property type="project" value="UniProtKB-KW"/>
</dbReference>
<dbReference type="SUPFAM" id="SSF103657">
    <property type="entry name" value="BAR/IMD domain-like"/>
    <property type="match status" value="1"/>
</dbReference>
<feature type="region of interest" description="Disordered" evidence="22">
    <location>
        <begin position="271"/>
        <end position="340"/>
    </location>
</feature>
<evidence type="ECO:0000256" key="15">
    <source>
        <dbReference type="ARBA" id="ARBA00023242"/>
    </source>
</evidence>
<evidence type="ECO:0000259" key="24">
    <source>
        <dbReference type="PROSITE" id="PS51021"/>
    </source>
</evidence>
<dbReference type="InterPro" id="IPR036028">
    <property type="entry name" value="SH3-like_dom_sf"/>
</dbReference>
<keyword evidence="25" id="KW-1185">Reference proteome</keyword>
<dbReference type="FunFam" id="1.20.1270.60:FF:000013">
    <property type="entry name" value="Amphiphysin isoform 2"/>
    <property type="match status" value="1"/>
</dbReference>
<dbReference type="InterPro" id="IPR027267">
    <property type="entry name" value="AH/BAR_dom_sf"/>
</dbReference>
<dbReference type="PROSITE" id="PS51021">
    <property type="entry name" value="BAR"/>
    <property type="match status" value="1"/>
</dbReference>
<dbReference type="GO" id="GO:0051649">
    <property type="term" value="P:establishment of localization in cell"/>
    <property type="evidence" value="ECO:0007669"/>
    <property type="project" value="UniProtKB-ARBA"/>
</dbReference>
<keyword evidence="14" id="KW-0472">Membrane</keyword>
<dbReference type="PANTHER" id="PTHR46514:SF3">
    <property type="entry name" value="AMPHIPHYSIN"/>
    <property type="match status" value="1"/>
</dbReference>
<dbReference type="PANTHER" id="PTHR46514">
    <property type="entry name" value="AMPHIPHYSIN"/>
    <property type="match status" value="1"/>
</dbReference>
<name>A0AAJ7T6B1_PETMA</name>
<keyword evidence="7" id="KW-0963">Cytoplasm</keyword>
<protein>
    <recommendedName>
        <fullName evidence="17">Myc box-dependent-interacting protein 1</fullName>
    </recommendedName>
    <alternativeName>
        <fullName evidence="18">Amphiphysin II</fullName>
    </alternativeName>
    <alternativeName>
        <fullName evidence="20">Amphiphysin-like protein</fullName>
    </alternativeName>
    <alternativeName>
        <fullName evidence="19">Bridging integrator 1</fullName>
    </alternativeName>
</protein>
<dbReference type="GO" id="GO:0030154">
    <property type="term" value="P:cell differentiation"/>
    <property type="evidence" value="ECO:0007669"/>
    <property type="project" value="UniProtKB-KW"/>
</dbReference>
<keyword evidence="4 21" id="KW-0728">SH3 domain</keyword>
<feature type="domain" description="SH3" evidence="23">
    <location>
        <begin position="447"/>
        <end position="520"/>
    </location>
</feature>
<evidence type="ECO:0000313" key="25">
    <source>
        <dbReference type="Proteomes" id="UP001318040"/>
    </source>
</evidence>
<evidence type="ECO:0000256" key="3">
    <source>
        <dbReference type="ARBA" id="ARBA00004496"/>
    </source>
</evidence>
<evidence type="ECO:0000313" key="26">
    <source>
        <dbReference type="RefSeq" id="XP_032812052.1"/>
    </source>
</evidence>
<dbReference type="InterPro" id="IPR001452">
    <property type="entry name" value="SH3_domain"/>
</dbReference>
<evidence type="ECO:0000256" key="16">
    <source>
        <dbReference type="ARBA" id="ARBA00024012"/>
    </source>
</evidence>
<evidence type="ECO:0000256" key="8">
    <source>
        <dbReference type="ARBA" id="ARBA00022553"/>
    </source>
</evidence>
<dbReference type="GO" id="GO:0005768">
    <property type="term" value="C:endosome"/>
    <property type="evidence" value="ECO:0007669"/>
    <property type="project" value="UniProtKB-SubCell"/>
</dbReference>
<evidence type="ECO:0000256" key="2">
    <source>
        <dbReference type="ARBA" id="ARBA00004177"/>
    </source>
</evidence>
<evidence type="ECO:0000256" key="19">
    <source>
        <dbReference type="ARBA" id="ARBA00080400"/>
    </source>
</evidence>
<keyword evidence="6" id="KW-1003">Cell membrane</keyword>
<feature type="compositionally biased region" description="Polar residues" evidence="22">
    <location>
        <begin position="276"/>
        <end position="287"/>
    </location>
</feature>
<keyword evidence="13" id="KW-0175">Coiled coil</keyword>
<dbReference type="PRINTS" id="PR01251">
    <property type="entry name" value="AMPHIPHYSIN"/>
</dbReference>
<keyword evidence="10" id="KW-0967">Endosome</keyword>
<evidence type="ECO:0000256" key="1">
    <source>
        <dbReference type="ARBA" id="ARBA00004123"/>
    </source>
</evidence>
<evidence type="ECO:0000256" key="7">
    <source>
        <dbReference type="ARBA" id="ARBA00022490"/>
    </source>
</evidence>
<evidence type="ECO:0000256" key="11">
    <source>
        <dbReference type="ARBA" id="ARBA00022782"/>
    </source>
</evidence>
<evidence type="ECO:0000256" key="4">
    <source>
        <dbReference type="ARBA" id="ARBA00022443"/>
    </source>
</evidence>
<dbReference type="GO" id="GO:0005634">
    <property type="term" value="C:nucleus"/>
    <property type="evidence" value="ECO:0007669"/>
    <property type="project" value="UniProtKB-SubCell"/>
</dbReference>
<dbReference type="FunFam" id="2.30.30.40:FF:000029">
    <property type="entry name" value="myc box-dependent-interacting protein 1 isoform X2"/>
    <property type="match status" value="1"/>
</dbReference>
<evidence type="ECO:0000256" key="6">
    <source>
        <dbReference type="ARBA" id="ARBA00022475"/>
    </source>
</evidence>
<keyword evidence="11" id="KW-0221">Differentiation</keyword>
<keyword evidence="9" id="KW-0254">Endocytosis</keyword>
<dbReference type="PROSITE" id="PS50002">
    <property type="entry name" value="SH3"/>
    <property type="match status" value="1"/>
</dbReference>
<evidence type="ECO:0000256" key="10">
    <source>
        <dbReference type="ARBA" id="ARBA00022753"/>
    </source>
</evidence>
<dbReference type="InterPro" id="IPR003005">
    <property type="entry name" value="Amphiphysin"/>
</dbReference>
<keyword evidence="5" id="KW-0217">Developmental protein</keyword>
<evidence type="ECO:0000256" key="21">
    <source>
        <dbReference type="PROSITE-ProRule" id="PRU00192"/>
    </source>
</evidence>
<feature type="compositionally biased region" description="Pro residues" evidence="22">
    <location>
        <begin position="327"/>
        <end position="336"/>
    </location>
</feature>
<dbReference type="SUPFAM" id="SSF50044">
    <property type="entry name" value="SH3-domain"/>
    <property type="match status" value="1"/>
</dbReference>
<dbReference type="GO" id="GO:0030315">
    <property type="term" value="C:T-tubule"/>
    <property type="evidence" value="ECO:0007669"/>
    <property type="project" value="UniProtKB-SubCell"/>
</dbReference>
<keyword evidence="12" id="KW-0007">Acetylation</keyword>
<evidence type="ECO:0000256" key="22">
    <source>
        <dbReference type="SAM" id="MobiDB-lite"/>
    </source>
</evidence>
<comment type="subcellular location">
    <subcellularLocation>
        <location evidence="16">Cell membrane</location>
        <location evidence="16">Sarcolemma</location>
        <location evidence="16">T-tubule</location>
    </subcellularLocation>
    <subcellularLocation>
        <location evidence="3">Cytoplasm</location>
    </subcellularLocation>
    <subcellularLocation>
        <location evidence="2">Endosome</location>
    </subcellularLocation>
    <subcellularLocation>
        <location evidence="1">Nucleus</location>
    </subcellularLocation>
</comment>
<accession>A0AAJ7T6B1</accession>
<dbReference type="Gene3D" id="1.20.1270.60">
    <property type="entry name" value="Arfaptin homology (AH) domain/BAR domain"/>
    <property type="match status" value="1"/>
</dbReference>
<gene>
    <name evidence="26" type="primary">LOC116943343</name>
</gene>
<organism evidence="25 26">
    <name type="scientific">Petromyzon marinus</name>
    <name type="common">Sea lamprey</name>
    <dbReference type="NCBI Taxonomy" id="7757"/>
    <lineage>
        <taxon>Eukaryota</taxon>
        <taxon>Metazoa</taxon>
        <taxon>Chordata</taxon>
        <taxon>Craniata</taxon>
        <taxon>Vertebrata</taxon>
        <taxon>Cyclostomata</taxon>
        <taxon>Hyperoartia</taxon>
        <taxon>Petromyzontiformes</taxon>
        <taxon>Petromyzontidae</taxon>
        <taxon>Petromyzon</taxon>
    </lineage>
</organism>
<proteinExistence type="predicted"/>
<dbReference type="KEGG" id="pmrn:116943343"/>
<evidence type="ECO:0000256" key="13">
    <source>
        <dbReference type="ARBA" id="ARBA00023054"/>
    </source>
</evidence>
<keyword evidence="15" id="KW-0539">Nucleus</keyword>
<keyword evidence="8" id="KW-0597">Phosphoprotein</keyword>
<dbReference type="GO" id="GO:0030424">
    <property type="term" value="C:axon"/>
    <property type="evidence" value="ECO:0007669"/>
    <property type="project" value="UniProtKB-ARBA"/>
</dbReference>
<evidence type="ECO:0000256" key="18">
    <source>
        <dbReference type="ARBA" id="ARBA00077838"/>
    </source>
</evidence>